<evidence type="ECO:0000256" key="5">
    <source>
        <dbReference type="ARBA" id="ARBA00022723"/>
    </source>
</evidence>
<name>A0A1F6DAP2_9BACT</name>
<comment type="catalytic activity">
    <reaction evidence="10 11">
        <text>L-histidinol + 2 NAD(+) + H2O = L-histidine + 2 NADH + 3 H(+)</text>
        <dbReference type="Rhea" id="RHEA:20641"/>
        <dbReference type="ChEBI" id="CHEBI:15377"/>
        <dbReference type="ChEBI" id="CHEBI:15378"/>
        <dbReference type="ChEBI" id="CHEBI:57540"/>
        <dbReference type="ChEBI" id="CHEBI:57595"/>
        <dbReference type="ChEBI" id="CHEBI:57699"/>
        <dbReference type="ChEBI" id="CHEBI:57945"/>
        <dbReference type="EC" id="1.1.1.23"/>
    </reaction>
</comment>
<dbReference type="InterPro" id="IPR012131">
    <property type="entry name" value="Hstdl_DH"/>
</dbReference>
<accession>A0A1F6DAP2</accession>
<feature type="binding site" evidence="11 16">
    <location>
        <position position="257"/>
    </location>
    <ligand>
        <name>Zn(2+)</name>
        <dbReference type="ChEBI" id="CHEBI:29105"/>
    </ligand>
</feature>
<dbReference type="AlphaFoldDB" id="A0A1F6DAP2"/>
<dbReference type="Proteomes" id="UP000178042">
    <property type="component" value="Unassembled WGS sequence"/>
</dbReference>
<dbReference type="PROSITE" id="PS00611">
    <property type="entry name" value="HISOL_DEHYDROGENASE"/>
    <property type="match status" value="1"/>
</dbReference>
<dbReference type="FunFam" id="1.20.5.1300:FF:000001">
    <property type="entry name" value="Histidine biosynthesis trifunctional protein"/>
    <property type="match status" value="1"/>
</dbReference>
<dbReference type="HAMAP" id="MF_01024">
    <property type="entry name" value="HisD"/>
    <property type="match status" value="1"/>
</dbReference>
<dbReference type="Gene3D" id="3.40.50.1980">
    <property type="entry name" value="Nitrogenase molybdenum iron protein domain"/>
    <property type="match status" value="2"/>
</dbReference>
<sequence>MKILTTDKNTLPDILNQVRRAQKKSAGVEQTVREIIATVRKDDDRALFAFTKQFDGVELQTLQVSREEINNAYNTESAEVIRALKRAKKNIEKFHSKSLVRKESPVETQNGVFVWREFRPIERVGLYIPGGKAAYPSTTLMLGVPAKIAGCKEVILCVPPNKNGEVPSAVLVAADLCGISKIYRVGGAQAIAGMAYGTETIPKVSKIFGPGNQFVTTAKLLVYGEVDIDMPAGPTEILVFADDSANPSWVAADLLSQLEHGEDSQAILVTLSGEFAKKVAEEIGKQLKSLKRKSIIEQSLKKSFAVVADSFSTAVSFINEYAPEHLEIVLKNGEQTAMKAINNAGSIFLGPYASEPLGDYATGANHTLPTSGYAKMFPALSVDSFGKKIQVQKVTKQGIIGLRKTVEVLAEREGLGAHKNAVSIRFKR</sequence>
<protein>
    <recommendedName>
        <fullName evidence="3 11">Histidinol dehydrogenase</fullName>
        <shortName evidence="11">HDH</shortName>
        <ecNumber evidence="3 11">1.1.1.23</ecNumber>
    </recommendedName>
</protein>
<dbReference type="EMBL" id="MFLD01000045">
    <property type="protein sequence ID" value="OGG58102.1"/>
    <property type="molecule type" value="Genomic_DNA"/>
</dbReference>
<keyword evidence="9 11" id="KW-0368">Histidine biosynthesis</keyword>
<feature type="binding site" evidence="11 16">
    <location>
        <position position="359"/>
    </location>
    <ligand>
        <name>Zn(2+)</name>
        <dbReference type="ChEBI" id="CHEBI:29105"/>
    </ligand>
</feature>
<evidence type="ECO:0000256" key="8">
    <source>
        <dbReference type="ARBA" id="ARBA00023027"/>
    </source>
</evidence>
<feature type="binding site" evidence="11 14">
    <location>
        <position position="189"/>
    </location>
    <ligand>
        <name>NAD(+)</name>
        <dbReference type="ChEBI" id="CHEBI:57540"/>
    </ligand>
</feature>
<evidence type="ECO:0000256" key="4">
    <source>
        <dbReference type="ARBA" id="ARBA00022605"/>
    </source>
</evidence>
<keyword evidence="4 11" id="KW-0028">Amino-acid biosynthesis</keyword>
<dbReference type="UniPathway" id="UPA00031">
    <property type="reaction ID" value="UER00014"/>
</dbReference>
<reference evidence="18 19" key="1">
    <citation type="journal article" date="2016" name="Nat. Commun.">
        <title>Thousands of microbial genomes shed light on interconnected biogeochemical processes in an aquifer system.</title>
        <authorList>
            <person name="Anantharaman K."/>
            <person name="Brown C.T."/>
            <person name="Hug L.A."/>
            <person name="Sharon I."/>
            <person name="Castelle C.J."/>
            <person name="Probst A.J."/>
            <person name="Thomas B.C."/>
            <person name="Singh A."/>
            <person name="Wilkins M.J."/>
            <person name="Karaoz U."/>
            <person name="Brodie E.L."/>
            <person name="Williams K.H."/>
            <person name="Hubbard S.S."/>
            <person name="Banfield J.F."/>
        </authorList>
    </citation>
    <scope>NUCLEOTIDE SEQUENCE [LARGE SCALE GENOMIC DNA]</scope>
</reference>
<feature type="binding site" evidence="11 16">
    <location>
        <position position="418"/>
    </location>
    <ligand>
        <name>Zn(2+)</name>
        <dbReference type="ChEBI" id="CHEBI:29105"/>
    </ligand>
</feature>
<keyword evidence="6 11" id="KW-0862">Zinc</keyword>
<dbReference type="PANTHER" id="PTHR21256">
    <property type="entry name" value="HISTIDINOL DEHYDROGENASE HDH"/>
    <property type="match status" value="1"/>
</dbReference>
<dbReference type="NCBIfam" id="TIGR00069">
    <property type="entry name" value="hisD"/>
    <property type="match status" value="1"/>
</dbReference>
<keyword evidence="5 11" id="KW-0479">Metal-binding</keyword>
<comment type="caution">
    <text evidence="18">The sequence shown here is derived from an EMBL/GenBank/DDBJ whole genome shotgun (WGS) entry which is preliminary data.</text>
</comment>
<keyword evidence="7 11" id="KW-0560">Oxidoreductase</keyword>
<feature type="active site" description="Proton acceptor" evidence="11 13">
    <location>
        <position position="325"/>
    </location>
</feature>
<dbReference type="GO" id="GO:0008270">
    <property type="term" value="F:zinc ion binding"/>
    <property type="evidence" value="ECO:0007669"/>
    <property type="project" value="UniProtKB-UniRule"/>
</dbReference>
<dbReference type="FunFam" id="3.40.50.1980:FF:000026">
    <property type="entry name" value="Histidinol dehydrogenase"/>
    <property type="match status" value="1"/>
</dbReference>
<evidence type="ECO:0000256" key="9">
    <source>
        <dbReference type="ARBA" id="ARBA00023102"/>
    </source>
</evidence>
<evidence type="ECO:0000256" key="11">
    <source>
        <dbReference type="HAMAP-Rule" id="MF_01024"/>
    </source>
</evidence>
<comment type="similarity">
    <text evidence="2 11 12 17">Belongs to the histidinol dehydrogenase family.</text>
</comment>
<feature type="binding site" evidence="11 15">
    <location>
        <position position="235"/>
    </location>
    <ligand>
        <name>substrate</name>
    </ligand>
</feature>
<feature type="binding site" evidence="11 15">
    <location>
        <position position="257"/>
    </location>
    <ligand>
        <name>substrate</name>
    </ligand>
</feature>
<dbReference type="PANTHER" id="PTHR21256:SF2">
    <property type="entry name" value="HISTIDINE BIOSYNTHESIS TRIFUNCTIONAL PROTEIN"/>
    <property type="match status" value="1"/>
</dbReference>
<feature type="active site" description="Proton acceptor" evidence="11 13">
    <location>
        <position position="324"/>
    </location>
</feature>
<dbReference type="CDD" id="cd06572">
    <property type="entry name" value="Histidinol_dh"/>
    <property type="match status" value="1"/>
</dbReference>
<evidence type="ECO:0000313" key="18">
    <source>
        <dbReference type="EMBL" id="OGG58102.1"/>
    </source>
</evidence>
<dbReference type="Pfam" id="PF00815">
    <property type="entry name" value="Histidinol_dh"/>
    <property type="match status" value="1"/>
</dbReference>
<evidence type="ECO:0000256" key="7">
    <source>
        <dbReference type="ARBA" id="ARBA00023002"/>
    </source>
</evidence>
<dbReference type="InterPro" id="IPR016161">
    <property type="entry name" value="Ald_DH/histidinol_DH"/>
</dbReference>
<evidence type="ECO:0000256" key="13">
    <source>
        <dbReference type="PIRSR" id="PIRSR000099-1"/>
    </source>
</evidence>
<feature type="binding site" evidence="11 15">
    <location>
        <position position="325"/>
    </location>
    <ligand>
        <name>substrate</name>
    </ligand>
</feature>
<dbReference type="EC" id="1.1.1.23" evidence="3 11"/>
<organism evidence="18 19">
    <name type="scientific">Candidatus Kaiserbacteria bacterium RIFCSPHIGHO2_02_FULL_49_16</name>
    <dbReference type="NCBI Taxonomy" id="1798490"/>
    <lineage>
        <taxon>Bacteria</taxon>
        <taxon>Candidatus Kaiseribacteriota</taxon>
    </lineage>
</organism>
<dbReference type="InterPro" id="IPR001692">
    <property type="entry name" value="Histidinol_DH_CS"/>
</dbReference>
<evidence type="ECO:0000256" key="14">
    <source>
        <dbReference type="PIRSR" id="PIRSR000099-2"/>
    </source>
</evidence>
<dbReference type="GO" id="GO:0005829">
    <property type="term" value="C:cytosol"/>
    <property type="evidence" value="ECO:0007669"/>
    <property type="project" value="TreeGrafter"/>
</dbReference>
<dbReference type="GO" id="GO:0000105">
    <property type="term" value="P:L-histidine biosynthetic process"/>
    <property type="evidence" value="ECO:0007669"/>
    <property type="project" value="UniProtKB-UniRule"/>
</dbReference>
<keyword evidence="8 11" id="KW-0520">NAD</keyword>
<dbReference type="GO" id="GO:0051287">
    <property type="term" value="F:NAD binding"/>
    <property type="evidence" value="ECO:0007669"/>
    <property type="project" value="InterPro"/>
</dbReference>
<proteinExistence type="inferred from homology"/>
<evidence type="ECO:0000313" key="19">
    <source>
        <dbReference type="Proteomes" id="UP000178042"/>
    </source>
</evidence>
<comment type="cofactor">
    <cofactor evidence="11 16">
        <name>Zn(2+)</name>
        <dbReference type="ChEBI" id="CHEBI:29105"/>
    </cofactor>
    <text evidence="11 16">Binds 1 zinc ion per subunit.</text>
</comment>
<dbReference type="InterPro" id="IPR022695">
    <property type="entry name" value="Histidinol_DH_monofunct"/>
</dbReference>
<dbReference type="GO" id="GO:0004399">
    <property type="term" value="F:histidinol dehydrogenase activity"/>
    <property type="evidence" value="ECO:0007669"/>
    <property type="project" value="UniProtKB-UniRule"/>
</dbReference>
<feature type="binding site" evidence="11 15">
    <location>
        <position position="260"/>
    </location>
    <ligand>
        <name>substrate</name>
    </ligand>
</feature>
<feature type="binding site" evidence="11 15">
    <location>
        <position position="413"/>
    </location>
    <ligand>
        <name>substrate</name>
    </ligand>
</feature>
<gene>
    <name evidence="11" type="primary">hisD</name>
    <name evidence="18" type="ORF">A3C86_04410</name>
</gene>
<evidence type="ECO:0000256" key="6">
    <source>
        <dbReference type="ARBA" id="ARBA00022833"/>
    </source>
</evidence>
<evidence type="ECO:0000256" key="17">
    <source>
        <dbReference type="RuleBase" id="RU004175"/>
    </source>
</evidence>
<evidence type="ECO:0000256" key="2">
    <source>
        <dbReference type="ARBA" id="ARBA00010178"/>
    </source>
</evidence>
<evidence type="ECO:0000256" key="15">
    <source>
        <dbReference type="PIRSR" id="PIRSR000099-3"/>
    </source>
</evidence>
<feature type="binding site" evidence="11 16">
    <location>
        <position position="260"/>
    </location>
    <ligand>
        <name>Zn(2+)</name>
        <dbReference type="ChEBI" id="CHEBI:29105"/>
    </ligand>
</feature>
<feature type="binding site" evidence="11 14">
    <location>
        <position position="127"/>
    </location>
    <ligand>
        <name>NAD(+)</name>
        <dbReference type="ChEBI" id="CHEBI:57540"/>
    </ligand>
</feature>
<dbReference type="Gene3D" id="1.20.5.1300">
    <property type="match status" value="1"/>
</dbReference>
<feature type="binding site" evidence="11 14">
    <location>
        <position position="212"/>
    </location>
    <ligand>
        <name>NAD(+)</name>
        <dbReference type="ChEBI" id="CHEBI:57540"/>
    </ligand>
</feature>
<comment type="pathway">
    <text evidence="1 11">Amino-acid biosynthesis; L-histidine biosynthesis; L-histidine from 5-phospho-alpha-D-ribose 1-diphosphate: step 9/9.</text>
</comment>
<evidence type="ECO:0000256" key="10">
    <source>
        <dbReference type="ARBA" id="ARBA00049489"/>
    </source>
</evidence>
<evidence type="ECO:0000256" key="12">
    <source>
        <dbReference type="PIRNR" id="PIRNR000099"/>
    </source>
</evidence>
<feature type="binding site" evidence="11 15">
    <location>
        <position position="418"/>
    </location>
    <ligand>
        <name>substrate</name>
    </ligand>
</feature>
<evidence type="ECO:0000256" key="16">
    <source>
        <dbReference type="PIRSR" id="PIRSR000099-4"/>
    </source>
</evidence>
<feature type="binding site" evidence="11 15">
    <location>
        <position position="359"/>
    </location>
    <ligand>
        <name>substrate</name>
    </ligand>
</feature>
<dbReference type="PRINTS" id="PR00083">
    <property type="entry name" value="HOLDHDRGNASE"/>
</dbReference>
<dbReference type="FunFam" id="3.40.50.1980:FF:000001">
    <property type="entry name" value="Histidinol dehydrogenase"/>
    <property type="match status" value="1"/>
</dbReference>
<evidence type="ECO:0000256" key="3">
    <source>
        <dbReference type="ARBA" id="ARBA00012965"/>
    </source>
</evidence>
<evidence type="ECO:0000256" key="1">
    <source>
        <dbReference type="ARBA" id="ARBA00004940"/>
    </source>
</evidence>
<comment type="function">
    <text evidence="11">Catalyzes the sequential NAD-dependent oxidations of L-histidinol to L-histidinaldehyde and then to L-histidine.</text>
</comment>
<dbReference type="PIRSF" id="PIRSF000099">
    <property type="entry name" value="Histidinol_dh"/>
    <property type="match status" value="1"/>
</dbReference>
<dbReference type="SUPFAM" id="SSF53720">
    <property type="entry name" value="ALDH-like"/>
    <property type="match status" value="1"/>
</dbReference>